<dbReference type="InterPro" id="IPR003680">
    <property type="entry name" value="Flavodoxin_fold"/>
</dbReference>
<dbReference type="AlphaFoldDB" id="A0A0M0LHH5"/>
<dbReference type="PATRIC" id="fig|284581.3.peg.631"/>
<keyword evidence="4" id="KW-1185">Reference proteome</keyword>
<dbReference type="GO" id="GO:0010181">
    <property type="term" value="F:FMN binding"/>
    <property type="evidence" value="ECO:0007669"/>
    <property type="project" value="TreeGrafter"/>
</dbReference>
<dbReference type="STRING" id="284581.AMD01_01840"/>
<accession>A0A0M0LHH5</accession>
<dbReference type="RefSeq" id="WP_053399677.1">
    <property type="nucleotide sequence ID" value="NZ_LILC01000002.1"/>
</dbReference>
<name>A0A0M0LHH5_9BACI</name>
<evidence type="ECO:0000256" key="1">
    <source>
        <dbReference type="ARBA" id="ARBA00023002"/>
    </source>
</evidence>
<sequence>MKTLVLVAHPNLNKSNVNRAWVERLSKEEGVYVHDLYEEYPDFKINAEKEQALAEQYDRIVFQFPFYWYSTPAILKEWQDVVLTYGWAYGSEGTKLQGKEFMAAVSTGSPEEAYGENGRNHYPMTELLRPLQAMTNLTGMTFVEPFLLQGVNSLDPDDLSVSAEEYVKRVKA</sequence>
<feature type="domain" description="Flavodoxin-like fold" evidence="2">
    <location>
        <begin position="1"/>
        <end position="169"/>
    </location>
</feature>
<keyword evidence="1" id="KW-0560">Oxidoreductase</keyword>
<dbReference type="SUPFAM" id="SSF52218">
    <property type="entry name" value="Flavoproteins"/>
    <property type="match status" value="1"/>
</dbReference>
<dbReference type="Gene3D" id="3.40.50.360">
    <property type="match status" value="1"/>
</dbReference>
<dbReference type="EMBL" id="LILC01000002">
    <property type="protein sequence ID" value="KOO50515.1"/>
    <property type="molecule type" value="Genomic_DNA"/>
</dbReference>
<protein>
    <submittedName>
        <fullName evidence="3">General stress protein</fullName>
    </submittedName>
</protein>
<evidence type="ECO:0000313" key="3">
    <source>
        <dbReference type="EMBL" id="KOO50515.1"/>
    </source>
</evidence>
<evidence type="ECO:0000259" key="2">
    <source>
        <dbReference type="Pfam" id="PF02525"/>
    </source>
</evidence>
<dbReference type="InterPro" id="IPR029039">
    <property type="entry name" value="Flavoprotein-like_sf"/>
</dbReference>
<proteinExistence type="predicted"/>
<dbReference type="PANTHER" id="PTHR47307:SF1">
    <property type="entry name" value="GLUTATHIONE-REGULATED POTASSIUM-EFFLUX SYSTEM ANCILLARY PROTEIN KEFG"/>
    <property type="match status" value="1"/>
</dbReference>
<dbReference type="Proteomes" id="UP000037558">
    <property type="component" value="Unassembled WGS sequence"/>
</dbReference>
<dbReference type="PANTHER" id="PTHR47307">
    <property type="entry name" value="GLUTATHIONE-REGULATED POTASSIUM-EFFLUX SYSTEM ANCILLARY PROTEIN KEFG"/>
    <property type="match status" value="1"/>
</dbReference>
<reference evidence="4" key="1">
    <citation type="submission" date="2015-08" db="EMBL/GenBank/DDBJ databases">
        <title>Fjat-14210 dsm16467.</title>
        <authorList>
            <person name="Liu B."/>
            <person name="Wang J."/>
            <person name="Zhu Y."/>
            <person name="Liu G."/>
            <person name="Chen Q."/>
            <person name="Chen Z."/>
            <person name="Lan J."/>
            <person name="Che J."/>
            <person name="Ge C."/>
            <person name="Shi H."/>
            <person name="Pan Z."/>
            <person name="Liu X."/>
        </authorList>
    </citation>
    <scope>NUCLEOTIDE SEQUENCE [LARGE SCALE GENOMIC DNA]</scope>
    <source>
        <strain evidence="4">DSM 16467</strain>
    </source>
</reference>
<evidence type="ECO:0000313" key="4">
    <source>
        <dbReference type="Proteomes" id="UP000037558"/>
    </source>
</evidence>
<dbReference type="OrthoDB" id="9798454at2"/>
<dbReference type="GO" id="GO:0003955">
    <property type="term" value="F:NAD(P)H dehydrogenase (quinone) activity"/>
    <property type="evidence" value="ECO:0007669"/>
    <property type="project" value="TreeGrafter"/>
</dbReference>
<organism evidence="3 4">
    <name type="scientific">Priestia koreensis</name>
    <dbReference type="NCBI Taxonomy" id="284581"/>
    <lineage>
        <taxon>Bacteria</taxon>
        <taxon>Bacillati</taxon>
        <taxon>Bacillota</taxon>
        <taxon>Bacilli</taxon>
        <taxon>Bacillales</taxon>
        <taxon>Bacillaceae</taxon>
        <taxon>Priestia</taxon>
    </lineage>
</organism>
<gene>
    <name evidence="3" type="ORF">AMD01_01840</name>
</gene>
<dbReference type="InterPro" id="IPR046980">
    <property type="entry name" value="KefG/KefF"/>
</dbReference>
<dbReference type="GO" id="GO:0009055">
    <property type="term" value="F:electron transfer activity"/>
    <property type="evidence" value="ECO:0007669"/>
    <property type="project" value="TreeGrafter"/>
</dbReference>
<dbReference type="Pfam" id="PF02525">
    <property type="entry name" value="Flavodoxin_2"/>
    <property type="match status" value="1"/>
</dbReference>
<comment type="caution">
    <text evidence="3">The sequence shown here is derived from an EMBL/GenBank/DDBJ whole genome shotgun (WGS) entry which is preliminary data.</text>
</comment>